<protein>
    <submittedName>
        <fullName evidence="1">Uncharacterized protein</fullName>
    </submittedName>
</protein>
<accession>W2YW74</accession>
<evidence type="ECO:0000313" key="2">
    <source>
        <dbReference type="Proteomes" id="UP000018948"/>
    </source>
</evidence>
<organism evidence="1 2">
    <name type="scientific">Phytophthora nicotianae P10297</name>
    <dbReference type="NCBI Taxonomy" id="1317064"/>
    <lineage>
        <taxon>Eukaryota</taxon>
        <taxon>Sar</taxon>
        <taxon>Stramenopiles</taxon>
        <taxon>Oomycota</taxon>
        <taxon>Peronosporomycetes</taxon>
        <taxon>Peronosporales</taxon>
        <taxon>Peronosporaceae</taxon>
        <taxon>Phytophthora</taxon>
    </lineage>
</organism>
<evidence type="ECO:0000313" key="1">
    <source>
        <dbReference type="EMBL" id="ETP39397.1"/>
    </source>
</evidence>
<dbReference type="Proteomes" id="UP000018948">
    <property type="component" value="Unassembled WGS sequence"/>
</dbReference>
<sequence>MSNFSVTMWFMTPTQEPENYDPVTEHNIPIHVGF</sequence>
<reference evidence="1 2" key="1">
    <citation type="submission" date="2013-11" db="EMBL/GenBank/DDBJ databases">
        <title>The Genome Sequence of Phytophthora parasitica P10297.</title>
        <authorList>
            <consortium name="The Broad Institute Genomics Platform"/>
            <person name="Russ C."/>
            <person name="Tyler B."/>
            <person name="Panabieres F."/>
            <person name="Shan W."/>
            <person name="Tripathy S."/>
            <person name="Grunwald N."/>
            <person name="Machado M."/>
            <person name="Johnson C.S."/>
            <person name="Walker B."/>
            <person name="Young S.K."/>
            <person name="Zeng Q."/>
            <person name="Gargeya S."/>
            <person name="Fitzgerald M."/>
            <person name="Haas B."/>
            <person name="Abouelleil A."/>
            <person name="Allen A.W."/>
            <person name="Alvarado L."/>
            <person name="Arachchi H.M."/>
            <person name="Berlin A.M."/>
            <person name="Chapman S.B."/>
            <person name="Gainer-Dewar J."/>
            <person name="Goldberg J."/>
            <person name="Griggs A."/>
            <person name="Gujja S."/>
            <person name="Hansen M."/>
            <person name="Howarth C."/>
            <person name="Imamovic A."/>
            <person name="Ireland A."/>
            <person name="Larimer J."/>
            <person name="McCowan C."/>
            <person name="Murphy C."/>
            <person name="Pearson M."/>
            <person name="Poon T.W."/>
            <person name="Priest M."/>
            <person name="Roberts A."/>
            <person name="Saif S."/>
            <person name="Shea T."/>
            <person name="Sisk P."/>
            <person name="Sykes S."/>
            <person name="Wortman J."/>
            <person name="Nusbaum C."/>
            <person name="Birren B."/>
        </authorList>
    </citation>
    <scope>NUCLEOTIDE SEQUENCE [LARGE SCALE GENOMIC DNA]</scope>
    <source>
        <strain evidence="1 2">P10297</strain>
    </source>
</reference>
<dbReference type="AlphaFoldDB" id="W2YW74"/>
<dbReference type="EMBL" id="ANIY01002738">
    <property type="protein sequence ID" value="ETP39397.1"/>
    <property type="molecule type" value="Genomic_DNA"/>
</dbReference>
<proteinExistence type="predicted"/>
<comment type="caution">
    <text evidence="1">The sequence shown here is derived from an EMBL/GenBank/DDBJ whole genome shotgun (WGS) entry which is preliminary data.</text>
</comment>
<gene>
    <name evidence="1" type="ORF">F442_13133</name>
</gene>
<name>W2YW74_PHYNI</name>